<comment type="caution">
    <text evidence="1">The sequence shown here is derived from an EMBL/GenBank/DDBJ whole genome shotgun (WGS) entry which is preliminary data.</text>
</comment>
<gene>
    <name evidence="1" type="ORF">SDC9_160410</name>
</gene>
<proteinExistence type="predicted"/>
<evidence type="ECO:0000313" key="1">
    <source>
        <dbReference type="EMBL" id="MPN13090.1"/>
    </source>
</evidence>
<accession>A0A645FGK2</accession>
<dbReference type="AlphaFoldDB" id="A0A645FGK2"/>
<dbReference type="EMBL" id="VSSQ01059541">
    <property type="protein sequence ID" value="MPN13090.1"/>
    <property type="molecule type" value="Genomic_DNA"/>
</dbReference>
<reference evidence="1" key="1">
    <citation type="submission" date="2019-08" db="EMBL/GenBank/DDBJ databases">
        <authorList>
            <person name="Kucharzyk K."/>
            <person name="Murdoch R.W."/>
            <person name="Higgins S."/>
            <person name="Loffler F."/>
        </authorList>
    </citation>
    <scope>NUCLEOTIDE SEQUENCE</scope>
</reference>
<protein>
    <submittedName>
        <fullName evidence="1">Uncharacterized protein</fullName>
    </submittedName>
</protein>
<name>A0A645FGK2_9ZZZZ</name>
<organism evidence="1">
    <name type="scientific">bioreactor metagenome</name>
    <dbReference type="NCBI Taxonomy" id="1076179"/>
    <lineage>
        <taxon>unclassified sequences</taxon>
        <taxon>metagenomes</taxon>
        <taxon>ecological metagenomes</taxon>
    </lineage>
</organism>
<sequence>MVGGQLIHEKLELAFPAPSRCYQILHQLEYADDVAAVHHFSIRFCGRQVFCYQQDHRREQALGGVVEELVLSEILIIGVDESFGDNLGVLFRLSFCREIFIVGAVFIHIGVDEVQQIVAV</sequence>